<dbReference type="EMBL" id="QWIL01000920">
    <property type="protein sequence ID" value="RMY10750.1"/>
    <property type="molecule type" value="Genomic_DNA"/>
</dbReference>
<dbReference type="PANTHER" id="PTHR13271:SF34">
    <property type="entry name" value="N-LYSINE METHYLTRANSFERASE SETD6"/>
    <property type="match status" value="1"/>
</dbReference>
<evidence type="ECO:0000256" key="1">
    <source>
        <dbReference type="ARBA" id="ARBA00022603"/>
    </source>
</evidence>
<dbReference type="FunFam" id="3.90.1410.10:FF:000007">
    <property type="entry name" value="Ribosomal lysine N-methyltransferase 4"/>
    <property type="match status" value="1"/>
</dbReference>
<evidence type="ECO:0000313" key="11">
    <source>
        <dbReference type="Proteomes" id="UP000276864"/>
    </source>
</evidence>
<evidence type="ECO:0000256" key="3">
    <source>
        <dbReference type="ARBA" id="ARBA00022691"/>
    </source>
</evidence>
<organism evidence="6 12">
    <name type="scientific">Hortaea werneckii</name>
    <name type="common">Black yeast</name>
    <name type="synonym">Cladosporium werneckii</name>
    <dbReference type="NCBI Taxonomy" id="91943"/>
    <lineage>
        <taxon>Eukaryota</taxon>
        <taxon>Fungi</taxon>
        <taxon>Dikarya</taxon>
        <taxon>Ascomycota</taxon>
        <taxon>Pezizomycotina</taxon>
        <taxon>Dothideomycetes</taxon>
        <taxon>Dothideomycetidae</taxon>
        <taxon>Mycosphaerellales</taxon>
        <taxon>Teratosphaeriaceae</taxon>
        <taxon>Hortaea</taxon>
    </lineage>
</organism>
<feature type="compositionally biased region" description="Basic and acidic residues" evidence="4">
    <location>
        <begin position="195"/>
        <end position="207"/>
    </location>
</feature>
<reference evidence="10 11" key="1">
    <citation type="journal article" date="2018" name="BMC Genomics">
        <title>Genomic evidence for intraspecific hybridization in a clonal and extremely halotolerant yeast.</title>
        <authorList>
            <person name="Gostincar C."/>
            <person name="Stajich J.E."/>
            <person name="Zupancic J."/>
            <person name="Zalar P."/>
            <person name="Gunde-Cimerman N."/>
        </authorList>
    </citation>
    <scope>NUCLEOTIDE SEQUENCE [LARGE SCALE GENOMIC DNA]</scope>
    <source>
        <strain evidence="9 11">EXF-6651</strain>
        <strain evidence="7 13">EXF-6654</strain>
        <strain evidence="6 12">EXF-6656</strain>
        <strain evidence="8 10">EXF-6669</strain>
    </source>
</reference>
<comment type="caution">
    <text evidence="6">The sequence shown here is derived from an EMBL/GenBank/DDBJ whole genome shotgun (WGS) entry which is preliminary data.</text>
</comment>
<dbReference type="Gene3D" id="3.90.1420.10">
    <property type="entry name" value="Rubisco LSMT, substrate-binding domain"/>
    <property type="match status" value="1"/>
</dbReference>
<evidence type="ECO:0000256" key="4">
    <source>
        <dbReference type="SAM" id="MobiDB-lite"/>
    </source>
</evidence>
<keyword evidence="1" id="KW-0489">Methyltransferase</keyword>
<protein>
    <recommendedName>
        <fullName evidence="5">SET domain-containing protein</fullName>
    </recommendedName>
</protein>
<keyword evidence="2" id="KW-0808">Transferase</keyword>
<gene>
    <name evidence="9" type="ORF">D0866_07478</name>
    <name evidence="8" type="ORF">D0867_08296</name>
    <name evidence="7" type="ORF">D0868_08220</name>
    <name evidence="6" type="ORF">D0869_08393</name>
</gene>
<dbReference type="VEuPathDB" id="FungiDB:BTJ68_02767"/>
<dbReference type="GO" id="GO:0005634">
    <property type="term" value="C:nucleus"/>
    <property type="evidence" value="ECO:0007669"/>
    <property type="project" value="TreeGrafter"/>
</dbReference>
<dbReference type="Proteomes" id="UP000281245">
    <property type="component" value="Unassembled WGS sequence"/>
</dbReference>
<evidence type="ECO:0000313" key="7">
    <source>
        <dbReference type="EMBL" id="RMY01959.1"/>
    </source>
</evidence>
<dbReference type="Pfam" id="PF00856">
    <property type="entry name" value="SET"/>
    <property type="match status" value="1"/>
</dbReference>
<dbReference type="PROSITE" id="PS50280">
    <property type="entry name" value="SET"/>
    <property type="match status" value="1"/>
</dbReference>
<dbReference type="PANTHER" id="PTHR13271">
    <property type="entry name" value="UNCHARACTERIZED PUTATIVE METHYLTRANSFERASE"/>
    <property type="match status" value="1"/>
</dbReference>
<dbReference type="InterPro" id="IPR036464">
    <property type="entry name" value="Rubisco_LSMT_subst-bd_sf"/>
</dbReference>
<name>A0A3M6WL99_HORWE</name>
<evidence type="ECO:0000259" key="5">
    <source>
        <dbReference type="PROSITE" id="PS50280"/>
    </source>
</evidence>
<evidence type="ECO:0000313" key="10">
    <source>
        <dbReference type="Proteomes" id="UP000271337"/>
    </source>
</evidence>
<dbReference type="GO" id="GO:0016279">
    <property type="term" value="F:protein-lysine N-methyltransferase activity"/>
    <property type="evidence" value="ECO:0007669"/>
    <property type="project" value="TreeGrafter"/>
</dbReference>
<evidence type="ECO:0000313" key="12">
    <source>
        <dbReference type="Proteomes" id="UP000281245"/>
    </source>
</evidence>
<dbReference type="EMBL" id="QWIM01000764">
    <property type="protein sequence ID" value="RMY31172.1"/>
    <property type="molecule type" value="Genomic_DNA"/>
</dbReference>
<dbReference type="EMBL" id="QWIJ01000723">
    <property type="protein sequence ID" value="RMX79334.1"/>
    <property type="molecule type" value="Genomic_DNA"/>
</dbReference>
<dbReference type="GO" id="GO:0032259">
    <property type="term" value="P:methylation"/>
    <property type="evidence" value="ECO:0007669"/>
    <property type="project" value="UniProtKB-KW"/>
</dbReference>
<feature type="domain" description="SET" evidence="5">
    <location>
        <begin position="34"/>
        <end position="268"/>
    </location>
</feature>
<feature type="region of interest" description="Disordered" evidence="4">
    <location>
        <begin position="195"/>
        <end position="218"/>
    </location>
</feature>
<dbReference type="SUPFAM" id="SSF82199">
    <property type="entry name" value="SET domain"/>
    <property type="match status" value="1"/>
</dbReference>
<dbReference type="InterPro" id="IPR046341">
    <property type="entry name" value="SET_dom_sf"/>
</dbReference>
<keyword evidence="3" id="KW-0949">S-adenosyl-L-methionine</keyword>
<dbReference type="Proteomes" id="UP000282582">
    <property type="component" value="Unassembled WGS sequence"/>
</dbReference>
<evidence type="ECO:0000313" key="6">
    <source>
        <dbReference type="EMBL" id="RMX79334.1"/>
    </source>
</evidence>
<evidence type="ECO:0000313" key="13">
    <source>
        <dbReference type="Proteomes" id="UP000282582"/>
    </source>
</evidence>
<dbReference type="InterPro" id="IPR001214">
    <property type="entry name" value="SET_dom"/>
</dbReference>
<feature type="compositionally biased region" description="Polar residues" evidence="4">
    <location>
        <begin position="436"/>
        <end position="455"/>
    </location>
</feature>
<sequence length="497" mass="56414">MDVDMTEADGLDVFVQKSNSFLSWLEGTGATVSSKIQLEDLRQQHRGRGVLAKQDIAEDEELFAVPRAAVLNTDTSTLPHELKTHFDDPWLSLITVMIYEYQRGTESKWKPYFDVLPETFTTLMFWKPEELTYLAGSAVVNKIGKESADEAFLNEIVPILKQHPHVFKTDRVDDAELLRLCHRMGSTIMAYAFDLEKPESDQPKPGDEEWEDDEEETEILPKGMVPMADMLNADADRNNAKLYYEEDKVVMKSIQPIKAGEELFNDYGPLPNADVLRRYGYTTENYSKYDVVDIDLATIKRRPETQHKGTPKYNIEDRLQYLEEQGVLDDGYDVAHGGSEDFEQFPEELSIVLNTLCAANEDFDKWKRKDKLPKPELTDDALRLLYDILAERRADYGFVEVDPKDISTPKQMDAWRVLAGEKSLLREAAETVQQLRSRQGASANDSSSGFEQLAQSIRAAREQTNGAAMPSGSDNKRKNEGDQDQELEGTAKRTKTG</sequence>
<dbReference type="Gene3D" id="3.90.1410.10">
    <property type="entry name" value="set domain protein methyltransferase, domain 1"/>
    <property type="match status" value="1"/>
</dbReference>
<dbReference type="OrthoDB" id="341421at2759"/>
<dbReference type="Proteomes" id="UP000271337">
    <property type="component" value="Unassembled WGS sequence"/>
</dbReference>
<proteinExistence type="predicted"/>
<dbReference type="EMBL" id="QWIK01000718">
    <property type="protein sequence ID" value="RMY01959.1"/>
    <property type="molecule type" value="Genomic_DNA"/>
</dbReference>
<dbReference type="SUPFAM" id="SSF81822">
    <property type="entry name" value="RuBisCo LSMT C-terminal, substrate-binding domain"/>
    <property type="match status" value="1"/>
</dbReference>
<dbReference type="InterPro" id="IPR050600">
    <property type="entry name" value="SETD3_SETD6_MTase"/>
</dbReference>
<evidence type="ECO:0000313" key="9">
    <source>
        <dbReference type="EMBL" id="RMY31172.1"/>
    </source>
</evidence>
<feature type="compositionally biased region" description="Acidic residues" evidence="4">
    <location>
        <begin position="208"/>
        <end position="218"/>
    </location>
</feature>
<evidence type="ECO:0000313" key="8">
    <source>
        <dbReference type="EMBL" id="RMY10750.1"/>
    </source>
</evidence>
<evidence type="ECO:0000256" key="2">
    <source>
        <dbReference type="ARBA" id="ARBA00022679"/>
    </source>
</evidence>
<accession>A0A3M6WL99</accession>
<dbReference type="AlphaFoldDB" id="A0A3M6WL99"/>
<dbReference type="Proteomes" id="UP000276864">
    <property type="component" value="Unassembled WGS sequence"/>
</dbReference>
<feature type="region of interest" description="Disordered" evidence="4">
    <location>
        <begin position="436"/>
        <end position="497"/>
    </location>
</feature>